<gene>
    <name evidence="2" type="ORF">JKP88DRAFT_142040</name>
</gene>
<dbReference type="Gene3D" id="3.40.50.150">
    <property type="entry name" value="Vaccinia Virus protein VP39"/>
    <property type="match status" value="1"/>
</dbReference>
<dbReference type="InterPro" id="IPR029063">
    <property type="entry name" value="SAM-dependent_MTases_sf"/>
</dbReference>
<sequence length="220" mass="23329">TAGHMSLLEKDHAAALKAGSNLQYGELLPGGTARALDAAILHAADASTKLELGSGTGKSALQAFLQYTNLAAVVGVELAPSRHALAEAAALRLAAAHPGRFRVAEHVPGQRITLAEHQLGRGASGQPRLLVLRTGNLLDMPTAELRAAQAVMLQVCLPESLWPQLHACLLSRLCPGARLLSYNSPVDMWHARSAQRCALRAMQTAMLSTSWAPVKGHPFY</sequence>
<feature type="domain" description="DOT1" evidence="1">
    <location>
        <begin position="15"/>
        <end position="90"/>
    </location>
</feature>
<name>A0A836CLL1_9STRA</name>
<evidence type="ECO:0000313" key="3">
    <source>
        <dbReference type="Proteomes" id="UP000664859"/>
    </source>
</evidence>
<reference evidence="2" key="1">
    <citation type="submission" date="2021-02" db="EMBL/GenBank/DDBJ databases">
        <title>First Annotated Genome of the Yellow-green Alga Tribonema minus.</title>
        <authorList>
            <person name="Mahan K.M."/>
        </authorList>
    </citation>
    <scope>NUCLEOTIDE SEQUENCE</scope>
    <source>
        <strain evidence="2">UTEX B ZZ1240</strain>
    </source>
</reference>
<evidence type="ECO:0000313" key="2">
    <source>
        <dbReference type="EMBL" id="KAG5191065.1"/>
    </source>
</evidence>
<feature type="non-terminal residue" evidence="2">
    <location>
        <position position="1"/>
    </location>
</feature>
<dbReference type="AlphaFoldDB" id="A0A836CLL1"/>
<feature type="non-terminal residue" evidence="2">
    <location>
        <position position="220"/>
    </location>
</feature>
<protein>
    <recommendedName>
        <fullName evidence="1">DOT1 domain-containing protein</fullName>
    </recommendedName>
</protein>
<keyword evidence="3" id="KW-1185">Reference proteome</keyword>
<evidence type="ECO:0000259" key="1">
    <source>
        <dbReference type="Pfam" id="PF08123"/>
    </source>
</evidence>
<proteinExistence type="predicted"/>
<accession>A0A836CLL1</accession>
<organism evidence="2 3">
    <name type="scientific">Tribonema minus</name>
    <dbReference type="NCBI Taxonomy" id="303371"/>
    <lineage>
        <taxon>Eukaryota</taxon>
        <taxon>Sar</taxon>
        <taxon>Stramenopiles</taxon>
        <taxon>Ochrophyta</taxon>
        <taxon>PX clade</taxon>
        <taxon>Xanthophyceae</taxon>
        <taxon>Tribonematales</taxon>
        <taxon>Tribonemataceae</taxon>
        <taxon>Tribonema</taxon>
    </lineage>
</organism>
<dbReference type="Pfam" id="PF08123">
    <property type="entry name" value="DOT1"/>
    <property type="match status" value="1"/>
</dbReference>
<comment type="caution">
    <text evidence="2">The sequence shown here is derived from an EMBL/GenBank/DDBJ whole genome shotgun (WGS) entry which is preliminary data.</text>
</comment>
<dbReference type="GO" id="GO:0031151">
    <property type="term" value="F:histone H3K79 methyltransferase activity"/>
    <property type="evidence" value="ECO:0007669"/>
    <property type="project" value="InterPro"/>
</dbReference>
<dbReference type="EMBL" id="JAFCMP010000024">
    <property type="protein sequence ID" value="KAG5191065.1"/>
    <property type="molecule type" value="Genomic_DNA"/>
</dbReference>
<dbReference type="InterPro" id="IPR025789">
    <property type="entry name" value="DOT1_dom"/>
</dbReference>
<dbReference type="Proteomes" id="UP000664859">
    <property type="component" value="Unassembled WGS sequence"/>
</dbReference>
<dbReference type="OrthoDB" id="200996at2759"/>
<dbReference type="SUPFAM" id="SSF53335">
    <property type="entry name" value="S-adenosyl-L-methionine-dependent methyltransferases"/>
    <property type="match status" value="1"/>
</dbReference>